<dbReference type="CDD" id="cd05380">
    <property type="entry name" value="CAP_euk"/>
    <property type="match status" value="1"/>
</dbReference>
<dbReference type="AlphaFoldDB" id="K3WFR8"/>
<dbReference type="STRING" id="431595.K3WFR8"/>
<dbReference type="InterPro" id="IPR001283">
    <property type="entry name" value="CRISP-related"/>
</dbReference>
<evidence type="ECO:0000313" key="5">
    <source>
        <dbReference type="Proteomes" id="UP000019132"/>
    </source>
</evidence>
<dbReference type="SUPFAM" id="SSF55797">
    <property type="entry name" value="PR-1-like"/>
    <property type="match status" value="1"/>
</dbReference>
<name>K3WFR8_GLOUD</name>
<dbReference type="PRINTS" id="PR00837">
    <property type="entry name" value="V5TPXLIKE"/>
</dbReference>
<protein>
    <recommendedName>
        <fullName evidence="3">SCP domain-containing protein</fullName>
    </recommendedName>
</protein>
<sequence length="329" mass="35061">MRRWTKRCGSTGTTGSAPRGLLWEAANMHRVRWEFTLAEEARAAIASCEKTPTESPGLHVYIESTPNLPLDVTLMDRAMQSWGFNELYGVIPTLPVPGKGATGSRSEVGVGVYNHYSQLVWSSTTRIGCAYNICGGGRLAACKYEPVGNTPSVAWYEFGEPCAHCDAAEASACSQNMCVASNSNTTSVAVDTKDSASTVYLPQKVKALQLALDSYVVHPGDAAMATTTSVSALSTETTSGVACNSSVSGSNVITQEQLSLLDLGSGISPLAVIFGLFLGVGAILVMIVCIMHATKPKRRHSEDQHDSGDEREEHEPSELGQEGERVQVI</sequence>
<keyword evidence="2" id="KW-0472">Membrane</keyword>
<dbReference type="VEuPathDB" id="FungiDB:PYU1_G003799"/>
<dbReference type="Proteomes" id="UP000019132">
    <property type="component" value="Unassembled WGS sequence"/>
</dbReference>
<keyword evidence="2" id="KW-0812">Transmembrane</keyword>
<dbReference type="EMBL" id="GL376638">
    <property type="status" value="NOT_ANNOTATED_CDS"/>
    <property type="molecule type" value="Genomic_DNA"/>
</dbReference>
<evidence type="ECO:0000256" key="2">
    <source>
        <dbReference type="SAM" id="Phobius"/>
    </source>
</evidence>
<reference evidence="5" key="2">
    <citation type="submission" date="2010-04" db="EMBL/GenBank/DDBJ databases">
        <authorList>
            <person name="Buell R."/>
            <person name="Hamilton J."/>
            <person name="Hostetler J."/>
        </authorList>
    </citation>
    <scope>NUCLEOTIDE SEQUENCE [LARGE SCALE GENOMIC DNA]</scope>
    <source>
        <strain evidence="5">DAOM:BR144</strain>
    </source>
</reference>
<evidence type="ECO:0000259" key="3">
    <source>
        <dbReference type="SMART" id="SM00198"/>
    </source>
</evidence>
<organism evidence="4 5">
    <name type="scientific">Globisporangium ultimum (strain ATCC 200006 / CBS 805.95 / DAOM BR144)</name>
    <name type="common">Pythium ultimum</name>
    <dbReference type="NCBI Taxonomy" id="431595"/>
    <lineage>
        <taxon>Eukaryota</taxon>
        <taxon>Sar</taxon>
        <taxon>Stramenopiles</taxon>
        <taxon>Oomycota</taxon>
        <taxon>Peronosporomycetes</taxon>
        <taxon>Pythiales</taxon>
        <taxon>Pythiaceae</taxon>
        <taxon>Globisporangium</taxon>
    </lineage>
</organism>
<feature type="region of interest" description="Disordered" evidence="1">
    <location>
        <begin position="296"/>
        <end position="329"/>
    </location>
</feature>
<reference evidence="5" key="1">
    <citation type="journal article" date="2010" name="Genome Biol.">
        <title>Genome sequence of the necrotrophic plant pathogen Pythium ultimum reveals original pathogenicity mechanisms and effector repertoire.</title>
        <authorList>
            <person name="Levesque C.A."/>
            <person name="Brouwer H."/>
            <person name="Cano L."/>
            <person name="Hamilton J.P."/>
            <person name="Holt C."/>
            <person name="Huitema E."/>
            <person name="Raffaele S."/>
            <person name="Robideau G.P."/>
            <person name="Thines M."/>
            <person name="Win J."/>
            <person name="Zerillo M.M."/>
            <person name="Beakes G.W."/>
            <person name="Boore J.L."/>
            <person name="Busam D."/>
            <person name="Dumas B."/>
            <person name="Ferriera S."/>
            <person name="Fuerstenberg S.I."/>
            <person name="Gachon C.M."/>
            <person name="Gaulin E."/>
            <person name="Govers F."/>
            <person name="Grenville-Briggs L."/>
            <person name="Horner N."/>
            <person name="Hostetler J."/>
            <person name="Jiang R.H."/>
            <person name="Johnson J."/>
            <person name="Krajaejun T."/>
            <person name="Lin H."/>
            <person name="Meijer H.J."/>
            <person name="Moore B."/>
            <person name="Morris P."/>
            <person name="Phuntmart V."/>
            <person name="Puiu D."/>
            <person name="Shetty J."/>
            <person name="Stajich J.E."/>
            <person name="Tripathy S."/>
            <person name="Wawra S."/>
            <person name="van West P."/>
            <person name="Whitty B.R."/>
            <person name="Coutinho P.M."/>
            <person name="Henrissat B."/>
            <person name="Martin F."/>
            <person name="Thomas P.D."/>
            <person name="Tyler B.M."/>
            <person name="De Vries R.P."/>
            <person name="Kamoun S."/>
            <person name="Yandell M."/>
            <person name="Tisserat N."/>
            <person name="Buell C.R."/>
        </authorList>
    </citation>
    <scope>NUCLEOTIDE SEQUENCE</scope>
    <source>
        <strain evidence="5">DAOM:BR144</strain>
    </source>
</reference>
<dbReference type="InterPro" id="IPR014044">
    <property type="entry name" value="CAP_dom"/>
</dbReference>
<accession>K3WFR8</accession>
<feature type="compositionally biased region" description="Basic and acidic residues" evidence="1">
    <location>
        <begin position="300"/>
        <end position="329"/>
    </location>
</feature>
<feature type="transmembrane region" description="Helical" evidence="2">
    <location>
        <begin position="270"/>
        <end position="291"/>
    </location>
</feature>
<dbReference type="InParanoid" id="K3WFR8"/>
<dbReference type="HOGENOM" id="CLU_734630_0_0_1"/>
<evidence type="ECO:0000313" key="4">
    <source>
        <dbReference type="EnsemblProtists" id="PYU1_T003809"/>
    </source>
</evidence>
<evidence type="ECO:0000256" key="1">
    <source>
        <dbReference type="SAM" id="MobiDB-lite"/>
    </source>
</evidence>
<reference evidence="4" key="3">
    <citation type="submission" date="2015-02" db="UniProtKB">
        <authorList>
            <consortium name="EnsemblProtists"/>
        </authorList>
    </citation>
    <scope>IDENTIFICATION</scope>
    <source>
        <strain evidence="4">DAOM BR144</strain>
    </source>
</reference>
<keyword evidence="5" id="KW-1185">Reference proteome</keyword>
<dbReference type="Pfam" id="PF00188">
    <property type="entry name" value="CAP"/>
    <property type="match status" value="1"/>
</dbReference>
<proteinExistence type="predicted"/>
<dbReference type="Gene3D" id="3.40.33.10">
    <property type="entry name" value="CAP"/>
    <property type="match status" value="1"/>
</dbReference>
<keyword evidence="2" id="KW-1133">Transmembrane helix</keyword>
<dbReference type="eggNOG" id="KOG3017">
    <property type="taxonomic scope" value="Eukaryota"/>
</dbReference>
<feature type="domain" description="SCP" evidence="3">
    <location>
        <begin position="16"/>
        <end position="152"/>
    </location>
</feature>
<dbReference type="SMART" id="SM00198">
    <property type="entry name" value="SCP"/>
    <property type="match status" value="1"/>
</dbReference>
<dbReference type="EnsemblProtists" id="PYU1_T003809">
    <property type="protein sequence ID" value="PYU1_T003809"/>
    <property type="gene ID" value="PYU1_G003799"/>
</dbReference>
<dbReference type="InterPro" id="IPR035940">
    <property type="entry name" value="CAP_sf"/>
</dbReference>